<accession>A0A183AXZ2</accession>
<reference evidence="4" key="1">
    <citation type="submission" date="2016-06" db="UniProtKB">
        <authorList>
            <consortium name="WormBaseParasite"/>
        </authorList>
    </citation>
    <scope>IDENTIFICATION</scope>
</reference>
<protein>
    <submittedName>
        <fullName evidence="2 4">Uncharacterized protein</fullName>
    </submittedName>
</protein>
<proteinExistence type="predicted"/>
<dbReference type="WBParaSite" id="ECPE_0001186201-mRNA-1">
    <property type="protein sequence ID" value="ECPE_0001186201-mRNA-1"/>
    <property type="gene ID" value="ECPE_0001186201"/>
</dbReference>
<feature type="region of interest" description="Disordered" evidence="1">
    <location>
        <begin position="38"/>
        <end position="86"/>
    </location>
</feature>
<feature type="compositionally biased region" description="Polar residues" evidence="1">
    <location>
        <begin position="38"/>
        <end position="55"/>
    </location>
</feature>
<keyword evidence="3" id="KW-1185">Reference proteome</keyword>
<sequence>MNPAQFAACPNTGYIQFVQHPTSGNAALTGSQTIRIVQQQQQMSTPSESQLTSPVGDSGFVDQTERSQSQQQQPQHTVHSYGANAGGMLESNASAKFITAQITTGPSSQSIQSASHQPMQLNNRTVLVTNANDSSSGLPSAVKIQDDLCLTEAQVNSVHNLFQGANRVSRPEKAMIVSFIAGARGNPHPEAGNTLRIRLSEYRERVLNQATGQLMDVAADTYLHMDYATGKCEKVKYYRNEPPEVLLRLPVQPAALH</sequence>
<evidence type="ECO:0000313" key="3">
    <source>
        <dbReference type="Proteomes" id="UP000272942"/>
    </source>
</evidence>
<name>A0A183AXZ2_9TREM</name>
<evidence type="ECO:0000256" key="1">
    <source>
        <dbReference type="SAM" id="MobiDB-lite"/>
    </source>
</evidence>
<gene>
    <name evidence="2" type="ORF">ECPE_LOCUS11828</name>
</gene>
<evidence type="ECO:0000313" key="4">
    <source>
        <dbReference type="WBParaSite" id="ECPE_0001186201-mRNA-1"/>
    </source>
</evidence>
<dbReference type="AlphaFoldDB" id="A0A183AXZ2"/>
<organism evidence="4">
    <name type="scientific">Echinostoma caproni</name>
    <dbReference type="NCBI Taxonomy" id="27848"/>
    <lineage>
        <taxon>Eukaryota</taxon>
        <taxon>Metazoa</taxon>
        <taxon>Spiralia</taxon>
        <taxon>Lophotrochozoa</taxon>
        <taxon>Platyhelminthes</taxon>
        <taxon>Trematoda</taxon>
        <taxon>Digenea</taxon>
        <taxon>Plagiorchiida</taxon>
        <taxon>Echinostomata</taxon>
        <taxon>Echinostomatoidea</taxon>
        <taxon>Echinostomatidae</taxon>
        <taxon>Echinostoma</taxon>
    </lineage>
</organism>
<dbReference type="EMBL" id="UZAN01051603">
    <property type="protein sequence ID" value="VDP89007.1"/>
    <property type="molecule type" value="Genomic_DNA"/>
</dbReference>
<reference evidence="2 3" key="2">
    <citation type="submission" date="2018-11" db="EMBL/GenBank/DDBJ databases">
        <authorList>
            <consortium name="Pathogen Informatics"/>
        </authorList>
    </citation>
    <scope>NUCLEOTIDE SEQUENCE [LARGE SCALE GENOMIC DNA]</scope>
    <source>
        <strain evidence="2 3">Egypt</strain>
    </source>
</reference>
<evidence type="ECO:0000313" key="2">
    <source>
        <dbReference type="EMBL" id="VDP89007.1"/>
    </source>
</evidence>
<dbReference type="Proteomes" id="UP000272942">
    <property type="component" value="Unassembled WGS sequence"/>
</dbReference>
<dbReference type="OrthoDB" id="2135488at2759"/>